<keyword evidence="2" id="KW-1185">Reference proteome</keyword>
<evidence type="ECO:0000313" key="1">
    <source>
        <dbReference type="EMBL" id="MBB5018094.1"/>
    </source>
</evidence>
<reference evidence="1 2" key="1">
    <citation type="submission" date="2020-08" db="EMBL/GenBank/DDBJ databases">
        <title>Genomic Encyclopedia of Type Strains, Phase IV (KMG-IV): sequencing the most valuable type-strain genomes for metagenomic binning, comparative biology and taxonomic classification.</title>
        <authorList>
            <person name="Goeker M."/>
        </authorList>
    </citation>
    <scope>NUCLEOTIDE SEQUENCE [LARGE SCALE GENOMIC DNA]</scope>
    <source>
        <strain evidence="1 2">DSM 27165</strain>
    </source>
</reference>
<protein>
    <submittedName>
        <fullName evidence="1">Uncharacterized protein</fullName>
    </submittedName>
</protein>
<sequence length="105" mass="11874">MYAILDTLQTWPDESLLRLIDHLKWHGWVTDEDRLGLSSTMIEHWDAACTGYLRAVGYAGADLGRVGYFQPGWGAIYALYDSVQFDAMSAREHLILLGQRLAESL</sequence>
<name>A0A840MFR6_9PROT</name>
<gene>
    <name evidence="1" type="ORF">HNQ59_001379</name>
</gene>
<evidence type="ECO:0000313" key="2">
    <source>
        <dbReference type="Proteomes" id="UP000575898"/>
    </source>
</evidence>
<comment type="caution">
    <text evidence="1">The sequence shown here is derived from an EMBL/GenBank/DDBJ whole genome shotgun (WGS) entry which is preliminary data.</text>
</comment>
<dbReference type="RefSeq" id="WP_184036859.1">
    <property type="nucleotide sequence ID" value="NZ_JACHHY010000007.1"/>
</dbReference>
<proteinExistence type="predicted"/>
<accession>A0A840MFR6</accession>
<dbReference type="AlphaFoldDB" id="A0A840MFR6"/>
<dbReference type="Proteomes" id="UP000575898">
    <property type="component" value="Unassembled WGS sequence"/>
</dbReference>
<organism evidence="1 2">
    <name type="scientific">Chitinivorax tropicus</name>
    <dbReference type="NCBI Taxonomy" id="714531"/>
    <lineage>
        <taxon>Bacteria</taxon>
        <taxon>Pseudomonadati</taxon>
        <taxon>Pseudomonadota</taxon>
        <taxon>Betaproteobacteria</taxon>
        <taxon>Chitinivorax</taxon>
    </lineage>
</organism>
<dbReference type="EMBL" id="JACHHY010000007">
    <property type="protein sequence ID" value="MBB5018094.1"/>
    <property type="molecule type" value="Genomic_DNA"/>
</dbReference>